<sequence length="773" mass="83406">MGQTQSAPHAPQQPQNGYMPQQHTRPPPSGGQYAQQQQYVAGTAHAGPSQASRPAMQPLRPPSAHQKQTSQPGIVHSQQGPYPLASAQSRSAPQANVSTAPVQPPPPQQTQATGSQQSSQNALPTPPPTAHPGGGGPRMLTIQEASNMVAYNALQPLRSSLAESLSAAHNRFADEYSRLHSLLVNSEGRFQAVLAKCSSLQQDCARLTVERDAAIKVAQQFKKDKESAIEEMQKMNVNLPKLLIEYFELKSDHALLQQEMATVKEENAQLREKAQANPTPIYTYEPVFSAPPSPVEQKVKLEKSPLIVKRERPSAPESPSSDPDAAFAVELAQQHEQRKRKQRDIDELQDLLRQTEAFSDLPMLPLMQSTSYLPPTPTSPLPHSFPANHIPTASSSVAPANTNGKQPDASSVAVKPEQREATLHFGIPDLDNANISGELDIIDLTEADSSPMQLTSDLPPFSRRAQTDVDSVRKHVLPTEEEEESEQPNKRQRTDDGELATRPEPVDADMKIDDAQPAGSVDVVVPSSADVKQPVEVSGATLTPSSFSAEPATNQRSATLRISTGVDAAVRPMSDVKPEPNPHVERRTEHAAPAGASLPPLTVSPASIEPPPLPSAAAVRPIVVIPAVPALSAATVPGTPQPTQTQSPIVAGPSNVSLPSSSSAAQHPPRVVVRALPAKGLGVAHIPLMYDNVRNKLYCRVCMARSKNFNTPVTTLPEDADWPTLRGHYEKEHPASCERLVVMTPEQIRTKKAENDSKKVPFPFVTKKRKSAP</sequence>
<feature type="coiled-coil region" evidence="1">
    <location>
        <begin position="331"/>
        <end position="358"/>
    </location>
</feature>
<gene>
    <name evidence="3" type="ORF">K466DRAFT_600796</name>
</gene>
<feature type="compositionally biased region" description="Low complexity" evidence="2">
    <location>
        <begin position="30"/>
        <end position="42"/>
    </location>
</feature>
<feature type="compositionally biased region" description="Polar residues" evidence="2">
    <location>
        <begin position="391"/>
        <end position="409"/>
    </location>
</feature>
<dbReference type="Proteomes" id="UP000308197">
    <property type="component" value="Unassembled WGS sequence"/>
</dbReference>
<feature type="compositionally biased region" description="Polar residues" evidence="2">
    <location>
        <begin position="65"/>
        <end position="96"/>
    </location>
</feature>
<feature type="region of interest" description="Disordered" evidence="2">
    <location>
        <begin position="748"/>
        <end position="773"/>
    </location>
</feature>
<feature type="compositionally biased region" description="Low complexity" evidence="2">
    <location>
        <begin position="109"/>
        <end position="120"/>
    </location>
</feature>
<name>A0A5C3P882_9APHY</name>
<feature type="compositionally biased region" description="Basic and acidic residues" evidence="2">
    <location>
        <begin position="748"/>
        <end position="759"/>
    </location>
</feature>
<dbReference type="STRING" id="1314778.A0A5C3P882"/>
<reference evidence="3 4" key="1">
    <citation type="journal article" date="2019" name="Nat. Ecol. Evol.">
        <title>Megaphylogeny resolves global patterns of mushroom evolution.</title>
        <authorList>
            <person name="Varga T."/>
            <person name="Krizsan K."/>
            <person name="Foldi C."/>
            <person name="Dima B."/>
            <person name="Sanchez-Garcia M."/>
            <person name="Sanchez-Ramirez S."/>
            <person name="Szollosi G.J."/>
            <person name="Szarkandi J.G."/>
            <person name="Papp V."/>
            <person name="Albert L."/>
            <person name="Andreopoulos W."/>
            <person name="Angelini C."/>
            <person name="Antonin V."/>
            <person name="Barry K.W."/>
            <person name="Bougher N.L."/>
            <person name="Buchanan P."/>
            <person name="Buyck B."/>
            <person name="Bense V."/>
            <person name="Catcheside P."/>
            <person name="Chovatia M."/>
            <person name="Cooper J."/>
            <person name="Damon W."/>
            <person name="Desjardin D."/>
            <person name="Finy P."/>
            <person name="Geml J."/>
            <person name="Haridas S."/>
            <person name="Hughes K."/>
            <person name="Justo A."/>
            <person name="Karasinski D."/>
            <person name="Kautmanova I."/>
            <person name="Kiss B."/>
            <person name="Kocsube S."/>
            <person name="Kotiranta H."/>
            <person name="LaButti K.M."/>
            <person name="Lechner B.E."/>
            <person name="Liimatainen K."/>
            <person name="Lipzen A."/>
            <person name="Lukacs Z."/>
            <person name="Mihaltcheva S."/>
            <person name="Morgado L.N."/>
            <person name="Niskanen T."/>
            <person name="Noordeloos M.E."/>
            <person name="Ohm R.A."/>
            <person name="Ortiz-Santana B."/>
            <person name="Ovrebo C."/>
            <person name="Racz N."/>
            <person name="Riley R."/>
            <person name="Savchenko A."/>
            <person name="Shiryaev A."/>
            <person name="Soop K."/>
            <person name="Spirin V."/>
            <person name="Szebenyi C."/>
            <person name="Tomsovsky M."/>
            <person name="Tulloss R.E."/>
            <person name="Uehling J."/>
            <person name="Grigoriev I.V."/>
            <person name="Vagvolgyi C."/>
            <person name="Papp T."/>
            <person name="Martin F.M."/>
            <person name="Miettinen O."/>
            <person name="Hibbett D.S."/>
            <person name="Nagy L.G."/>
        </authorList>
    </citation>
    <scope>NUCLEOTIDE SEQUENCE [LARGE SCALE GENOMIC DNA]</scope>
    <source>
        <strain evidence="3 4">HHB13444</strain>
    </source>
</reference>
<feature type="compositionally biased region" description="Basic and acidic residues" evidence="2">
    <location>
        <begin position="487"/>
        <end position="512"/>
    </location>
</feature>
<organism evidence="3 4">
    <name type="scientific">Polyporus arcularius HHB13444</name>
    <dbReference type="NCBI Taxonomy" id="1314778"/>
    <lineage>
        <taxon>Eukaryota</taxon>
        <taxon>Fungi</taxon>
        <taxon>Dikarya</taxon>
        <taxon>Basidiomycota</taxon>
        <taxon>Agaricomycotina</taxon>
        <taxon>Agaricomycetes</taxon>
        <taxon>Polyporales</taxon>
        <taxon>Polyporaceae</taxon>
        <taxon>Polyporus</taxon>
    </lineage>
</organism>
<feature type="region of interest" description="Disordered" evidence="2">
    <location>
        <begin position="369"/>
        <end position="416"/>
    </location>
</feature>
<dbReference type="InParanoid" id="A0A5C3P882"/>
<evidence type="ECO:0000313" key="3">
    <source>
        <dbReference type="EMBL" id="TFK85866.1"/>
    </source>
</evidence>
<dbReference type="EMBL" id="ML211228">
    <property type="protein sequence ID" value="TFK85866.1"/>
    <property type="molecule type" value="Genomic_DNA"/>
</dbReference>
<dbReference type="AlphaFoldDB" id="A0A5C3P882"/>
<feature type="coiled-coil region" evidence="1">
    <location>
        <begin position="218"/>
        <end position="273"/>
    </location>
</feature>
<feature type="region of interest" description="Disordered" evidence="2">
    <location>
        <begin position="304"/>
        <end position="323"/>
    </location>
</feature>
<evidence type="ECO:0000313" key="4">
    <source>
        <dbReference type="Proteomes" id="UP000308197"/>
    </source>
</evidence>
<feature type="compositionally biased region" description="Basic and acidic residues" evidence="2">
    <location>
        <begin position="304"/>
        <end position="314"/>
    </location>
</feature>
<accession>A0A5C3P882</accession>
<keyword evidence="1" id="KW-0175">Coiled coil</keyword>
<feature type="compositionally biased region" description="Basic and acidic residues" evidence="2">
    <location>
        <begin position="574"/>
        <end position="590"/>
    </location>
</feature>
<feature type="region of interest" description="Disordered" evidence="2">
    <location>
        <begin position="572"/>
        <end position="599"/>
    </location>
</feature>
<keyword evidence="4" id="KW-1185">Reference proteome</keyword>
<evidence type="ECO:0000256" key="2">
    <source>
        <dbReference type="SAM" id="MobiDB-lite"/>
    </source>
</evidence>
<feature type="compositionally biased region" description="Polar residues" evidence="2">
    <location>
        <begin position="1"/>
        <end position="24"/>
    </location>
</feature>
<evidence type="ECO:0000256" key="1">
    <source>
        <dbReference type="SAM" id="Coils"/>
    </source>
</evidence>
<feature type="region of interest" description="Disordered" evidence="2">
    <location>
        <begin position="1"/>
        <end position="140"/>
    </location>
</feature>
<protein>
    <submittedName>
        <fullName evidence="3">Uncharacterized protein</fullName>
    </submittedName>
</protein>
<proteinExistence type="predicted"/>
<feature type="region of interest" description="Disordered" evidence="2">
    <location>
        <begin position="450"/>
        <end position="512"/>
    </location>
</feature>